<dbReference type="Proteomes" id="UP000054717">
    <property type="component" value="Unassembled WGS sequence"/>
</dbReference>
<evidence type="ECO:0000256" key="1">
    <source>
        <dbReference type="ARBA" id="ARBA00008857"/>
    </source>
</evidence>
<dbReference type="AlphaFoldDB" id="A0A158J7X2"/>
<dbReference type="Pfam" id="PF13356">
    <property type="entry name" value="Arm-DNA-bind_3"/>
    <property type="match status" value="1"/>
</dbReference>
<evidence type="ECO:0000313" key="4">
    <source>
        <dbReference type="EMBL" id="SAL64855.1"/>
    </source>
</evidence>
<dbReference type="RefSeq" id="WP_087631845.1">
    <property type="nucleotide sequence ID" value="NZ_FCNZ02000015.1"/>
</dbReference>
<dbReference type="EMBL" id="FCNZ02000015">
    <property type="protein sequence ID" value="SAL64855.1"/>
    <property type="molecule type" value="Genomic_DNA"/>
</dbReference>
<keyword evidence="5" id="KW-1185">Reference proteome</keyword>
<proteinExistence type="inferred from homology"/>
<protein>
    <submittedName>
        <fullName evidence="4">Phage integrase family protein</fullName>
    </submittedName>
</protein>
<reference evidence="4" key="1">
    <citation type="submission" date="2016-01" db="EMBL/GenBank/DDBJ databases">
        <authorList>
            <person name="Peeters Charlotte."/>
        </authorList>
    </citation>
    <scope>NUCLEOTIDE SEQUENCE</scope>
    <source>
        <strain evidence="4">LMG 22936</strain>
    </source>
</reference>
<dbReference type="GO" id="GO:0015074">
    <property type="term" value="P:DNA integration"/>
    <property type="evidence" value="ECO:0007669"/>
    <property type="project" value="UniProtKB-KW"/>
</dbReference>
<dbReference type="InterPro" id="IPR025166">
    <property type="entry name" value="Integrase_DNA_bind_dom"/>
</dbReference>
<evidence type="ECO:0000313" key="5">
    <source>
        <dbReference type="Proteomes" id="UP000054717"/>
    </source>
</evidence>
<dbReference type="PANTHER" id="PTHR30629:SF2">
    <property type="entry name" value="PROPHAGE INTEGRASE INTS-RELATED"/>
    <property type="match status" value="1"/>
</dbReference>
<gene>
    <name evidence="4" type="ORF">AWB66_03926</name>
</gene>
<organism evidence="4 5">
    <name type="scientific">Caballeronia telluris</name>
    <dbReference type="NCBI Taxonomy" id="326475"/>
    <lineage>
        <taxon>Bacteria</taxon>
        <taxon>Pseudomonadati</taxon>
        <taxon>Pseudomonadota</taxon>
        <taxon>Betaproteobacteria</taxon>
        <taxon>Burkholderiales</taxon>
        <taxon>Burkholderiaceae</taxon>
        <taxon>Caballeronia</taxon>
    </lineage>
</organism>
<accession>A0A158J7X2</accession>
<dbReference type="PANTHER" id="PTHR30629">
    <property type="entry name" value="PROPHAGE INTEGRASE"/>
    <property type="match status" value="1"/>
</dbReference>
<dbReference type="InterPro" id="IPR050808">
    <property type="entry name" value="Phage_Integrase"/>
</dbReference>
<sequence>MPLTEASIRSTGPVEQPRKLFDSGGLYLLVTPRGGRMWRLKYRFGGKEKSLSLGIYPQVTLAVARRLRDEARTLLVAGVNPGEVRKQERSTLRDEAARVNAAMRFSLDSDGALSIRIVARRVNLSPSGTADLRAFLDATRGVPVKE</sequence>
<dbReference type="STRING" id="326475.AWB66_03926"/>
<comment type="caution">
    <text evidence="4">The sequence shown here is derived from an EMBL/GenBank/DDBJ whole genome shotgun (WGS) entry which is preliminary data.</text>
</comment>
<evidence type="ECO:0000259" key="3">
    <source>
        <dbReference type="Pfam" id="PF13356"/>
    </source>
</evidence>
<feature type="domain" description="Integrase DNA-binding" evidence="3">
    <location>
        <begin position="3"/>
        <end position="88"/>
    </location>
</feature>
<dbReference type="InterPro" id="IPR038488">
    <property type="entry name" value="Integrase_DNA-bd_sf"/>
</dbReference>
<evidence type="ECO:0000256" key="2">
    <source>
        <dbReference type="ARBA" id="ARBA00022908"/>
    </source>
</evidence>
<comment type="similarity">
    <text evidence="1">Belongs to the 'phage' integrase family.</text>
</comment>
<name>A0A158J7X2_9BURK</name>
<dbReference type="Gene3D" id="3.30.160.390">
    <property type="entry name" value="Integrase, DNA-binding domain"/>
    <property type="match status" value="1"/>
</dbReference>
<keyword evidence="2" id="KW-0229">DNA integration</keyword>